<proteinExistence type="predicted"/>
<feature type="transmembrane region" description="Helical" evidence="2">
    <location>
        <begin position="164"/>
        <end position="183"/>
    </location>
</feature>
<feature type="compositionally biased region" description="Low complexity" evidence="1">
    <location>
        <begin position="21"/>
        <end position="41"/>
    </location>
</feature>
<reference evidence="3 4" key="1">
    <citation type="submission" date="2020-05" db="EMBL/GenBank/DDBJ databases">
        <title>WGS assembly of Panicum virgatum.</title>
        <authorList>
            <person name="Lovell J.T."/>
            <person name="Jenkins J."/>
            <person name="Shu S."/>
            <person name="Juenger T.E."/>
            <person name="Schmutz J."/>
        </authorList>
    </citation>
    <scope>NUCLEOTIDE SEQUENCE [LARGE SCALE GENOMIC DNA]</scope>
    <source>
        <strain evidence="4">cv. AP13</strain>
    </source>
</reference>
<keyword evidence="4" id="KW-1185">Reference proteome</keyword>
<feature type="region of interest" description="Disordered" evidence="1">
    <location>
        <begin position="17"/>
        <end position="49"/>
    </location>
</feature>
<name>A0A8T0QJB0_PANVG</name>
<evidence type="ECO:0000256" key="2">
    <source>
        <dbReference type="SAM" id="Phobius"/>
    </source>
</evidence>
<organism evidence="3 4">
    <name type="scientific">Panicum virgatum</name>
    <name type="common">Blackwell switchgrass</name>
    <dbReference type="NCBI Taxonomy" id="38727"/>
    <lineage>
        <taxon>Eukaryota</taxon>
        <taxon>Viridiplantae</taxon>
        <taxon>Streptophyta</taxon>
        <taxon>Embryophyta</taxon>
        <taxon>Tracheophyta</taxon>
        <taxon>Spermatophyta</taxon>
        <taxon>Magnoliopsida</taxon>
        <taxon>Liliopsida</taxon>
        <taxon>Poales</taxon>
        <taxon>Poaceae</taxon>
        <taxon>PACMAD clade</taxon>
        <taxon>Panicoideae</taxon>
        <taxon>Panicodae</taxon>
        <taxon>Paniceae</taxon>
        <taxon>Panicinae</taxon>
        <taxon>Panicum</taxon>
        <taxon>Panicum sect. Hiantes</taxon>
    </lineage>
</organism>
<dbReference type="EMBL" id="CM029049">
    <property type="protein sequence ID" value="KAG2573258.1"/>
    <property type="molecule type" value="Genomic_DNA"/>
</dbReference>
<protein>
    <submittedName>
        <fullName evidence="3">Uncharacterized protein</fullName>
    </submittedName>
</protein>
<keyword evidence="2" id="KW-0812">Transmembrane</keyword>
<keyword evidence="2" id="KW-0472">Membrane</keyword>
<comment type="caution">
    <text evidence="3">The sequence shown here is derived from an EMBL/GenBank/DDBJ whole genome shotgun (WGS) entry which is preliminary data.</text>
</comment>
<gene>
    <name evidence="3" type="ORF">PVAP13_7KG244300</name>
</gene>
<keyword evidence="2" id="KW-1133">Transmembrane helix</keyword>
<accession>A0A8T0QJB0</accession>
<dbReference type="Proteomes" id="UP000823388">
    <property type="component" value="Chromosome 7K"/>
</dbReference>
<evidence type="ECO:0000313" key="4">
    <source>
        <dbReference type="Proteomes" id="UP000823388"/>
    </source>
</evidence>
<evidence type="ECO:0000256" key="1">
    <source>
        <dbReference type="SAM" id="MobiDB-lite"/>
    </source>
</evidence>
<evidence type="ECO:0000313" key="3">
    <source>
        <dbReference type="EMBL" id="KAG2573258.1"/>
    </source>
</evidence>
<dbReference type="AlphaFoldDB" id="A0A8T0QJB0"/>
<sequence length="193" mass="21842">MWFRLGALVSSPAVMRNSPTASAPGASKARSSSPSTYSPSLSDDKRSSAGIANRCSPKVVHNIVSKFSEFKKELVRDIGFGGLLELRCISKVLFLDNVDLRKLNKNHNVLPRIKVFDQDSLRRMTLMCLFCGEANYLSFIGFNIHCPTNMFPLVFFYFVPWQYIHYLLVIQHLTATCFIVFACRYGPKNPVYT</sequence>